<evidence type="ECO:0000313" key="3">
    <source>
        <dbReference type="Proteomes" id="UP001295444"/>
    </source>
</evidence>
<proteinExistence type="predicted"/>
<dbReference type="EMBL" id="OW240919">
    <property type="protein sequence ID" value="CAH2312467.1"/>
    <property type="molecule type" value="Genomic_DNA"/>
</dbReference>
<sequence length="124" mass="14001">SCPQKKNTNLGKGRKTKVCVKYNPEQAENHGRHFAAESCSDGKWQIIRSIHQEWGEESKVQKAELTLHSKSIARSRYAHLIKNEMSCCALYAISVILLCIPTLSISQRRSRKGSVNRFAPFTLA</sequence>
<gene>
    <name evidence="2" type="ORF">PECUL_23A052430</name>
</gene>
<dbReference type="AlphaFoldDB" id="A0AAD1SV58"/>
<keyword evidence="1" id="KW-0472">Membrane</keyword>
<reference evidence="2" key="1">
    <citation type="submission" date="2022-03" db="EMBL/GenBank/DDBJ databases">
        <authorList>
            <person name="Alioto T."/>
            <person name="Alioto T."/>
            <person name="Gomez Garrido J."/>
        </authorList>
    </citation>
    <scope>NUCLEOTIDE SEQUENCE</scope>
</reference>
<keyword evidence="1" id="KW-1133">Transmembrane helix</keyword>
<name>A0AAD1SV58_PELCU</name>
<evidence type="ECO:0000313" key="2">
    <source>
        <dbReference type="EMBL" id="CAH2312467.1"/>
    </source>
</evidence>
<protein>
    <submittedName>
        <fullName evidence="2">Uncharacterized protein</fullName>
    </submittedName>
</protein>
<organism evidence="2 3">
    <name type="scientific">Pelobates cultripes</name>
    <name type="common">Western spadefoot toad</name>
    <dbReference type="NCBI Taxonomy" id="61616"/>
    <lineage>
        <taxon>Eukaryota</taxon>
        <taxon>Metazoa</taxon>
        <taxon>Chordata</taxon>
        <taxon>Craniata</taxon>
        <taxon>Vertebrata</taxon>
        <taxon>Euteleostomi</taxon>
        <taxon>Amphibia</taxon>
        <taxon>Batrachia</taxon>
        <taxon>Anura</taxon>
        <taxon>Pelobatoidea</taxon>
        <taxon>Pelobatidae</taxon>
        <taxon>Pelobates</taxon>
    </lineage>
</organism>
<evidence type="ECO:0000256" key="1">
    <source>
        <dbReference type="SAM" id="Phobius"/>
    </source>
</evidence>
<keyword evidence="1" id="KW-0812">Transmembrane</keyword>
<keyword evidence="3" id="KW-1185">Reference proteome</keyword>
<accession>A0AAD1SV58</accession>
<feature type="non-terminal residue" evidence="2">
    <location>
        <position position="1"/>
    </location>
</feature>
<feature type="transmembrane region" description="Helical" evidence="1">
    <location>
        <begin position="89"/>
        <end position="106"/>
    </location>
</feature>
<dbReference type="Proteomes" id="UP001295444">
    <property type="component" value="Chromosome 08"/>
</dbReference>